<sequence length="262" mass="27567">MITHSSVRGRRPRRMPRRFLPAAVLLSAVVVFCVDISSSYPVPAREQARATVAEALPELVAPGRKESAVYVYTIGVNTYQGPPRAHLHIPALDEKPASAAGNNAPLQGTKVSGKVRDFEKQWEDLRDRAMSDARGEAAKLKALSVSASEPGTDIGGCLKNASEQFSGRPHGTPLYLVIASDLAPDGTQQQSHAPISGARVRVVDFTCDEAVACDKRKTSWTHKLTGLGAVSVSVTRPGYDEHLFDAGAGGSGGPGGTGGTNG</sequence>
<protein>
    <recommendedName>
        <fullName evidence="3">Secreted protein</fullName>
    </recommendedName>
</protein>
<dbReference type="InterPro" id="IPR036465">
    <property type="entry name" value="vWFA_dom_sf"/>
</dbReference>
<evidence type="ECO:0000313" key="1">
    <source>
        <dbReference type="EMBL" id="MBM9509098.1"/>
    </source>
</evidence>
<dbReference type="Proteomes" id="UP000749040">
    <property type="component" value="Unassembled WGS sequence"/>
</dbReference>
<accession>A0ABS2U0H0</accession>
<reference evidence="1 2" key="1">
    <citation type="submission" date="2021-01" db="EMBL/GenBank/DDBJ databases">
        <title>Streptomyces acididurans sp. nov., isolated from a peat swamp forest soil.</title>
        <authorList>
            <person name="Chantavorakit T."/>
            <person name="Duangmal K."/>
        </authorList>
    </citation>
    <scope>NUCLEOTIDE SEQUENCE [LARGE SCALE GENOMIC DNA]</scope>
    <source>
        <strain evidence="1 2">KK5PA1</strain>
    </source>
</reference>
<evidence type="ECO:0008006" key="3">
    <source>
        <dbReference type="Google" id="ProtNLM"/>
    </source>
</evidence>
<organism evidence="1 2">
    <name type="scientific">Actinacidiphila acididurans</name>
    <dbReference type="NCBI Taxonomy" id="2784346"/>
    <lineage>
        <taxon>Bacteria</taxon>
        <taxon>Bacillati</taxon>
        <taxon>Actinomycetota</taxon>
        <taxon>Actinomycetes</taxon>
        <taxon>Kitasatosporales</taxon>
        <taxon>Streptomycetaceae</taxon>
        <taxon>Actinacidiphila</taxon>
    </lineage>
</organism>
<name>A0ABS2U0H0_9ACTN</name>
<keyword evidence="2" id="KW-1185">Reference proteome</keyword>
<gene>
    <name evidence="1" type="ORF">ITX44_32040</name>
</gene>
<evidence type="ECO:0000313" key="2">
    <source>
        <dbReference type="Proteomes" id="UP000749040"/>
    </source>
</evidence>
<dbReference type="EMBL" id="JADKYB010000022">
    <property type="protein sequence ID" value="MBM9509098.1"/>
    <property type="molecule type" value="Genomic_DNA"/>
</dbReference>
<proteinExistence type="predicted"/>
<dbReference type="SUPFAM" id="SSF53300">
    <property type="entry name" value="vWA-like"/>
    <property type="match status" value="1"/>
</dbReference>
<comment type="caution">
    <text evidence="1">The sequence shown here is derived from an EMBL/GenBank/DDBJ whole genome shotgun (WGS) entry which is preliminary data.</text>
</comment>